<dbReference type="AlphaFoldDB" id="A0A1M5YZ56"/>
<feature type="transmembrane region" description="Helical" evidence="6">
    <location>
        <begin position="202"/>
        <end position="230"/>
    </location>
</feature>
<feature type="transmembrane region" description="Helical" evidence="6">
    <location>
        <begin position="171"/>
        <end position="190"/>
    </location>
</feature>
<feature type="transmembrane region" description="Helical" evidence="6">
    <location>
        <begin position="250"/>
        <end position="276"/>
    </location>
</feature>
<dbReference type="PANTHER" id="PTHR30520">
    <property type="entry name" value="FORMATE TRANSPORTER-RELATED"/>
    <property type="match status" value="1"/>
</dbReference>
<evidence type="ECO:0000256" key="5">
    <source>
        <dbReference type="ARBA" id="ARBA00049660"/>
    </source>
</evidence>
<dbReference type="Proteomes" id="UP000189796">
    <property type="component" value="Chromosome I"/>
</dbReference>
<dbReference type="Gene3D" id="1.20.1080.10">
    <property type="entry name" value="Glycerol uptake facilitator protein"/>
    <property type="match status" value="1"/>
</dbReference>
<keyword evidence="2 6" id="KW-0812">Transmembrane</keyword>
<dbReference type="GO" id="GO:0005886">
    <property type="term" value="C:plasma membrane"/>
    <property type="evidence" value="ECO:0007669"/>
    <property type="project" value="TreeGrafter"/>
</dbReference>
<dbReference type="PANTHER" id="PTHR30520:SF6">
    <property type="entry name" value="FORMATE_NITRATE FAMILY TRANSPORTER (EUROFUNG)"/>
    <property type="match status" value="1"/>
</dbReference>
<evidence type="ECO:0000313" key="8">
    <source>
        <dbReference type="Proteomes" id="UP000189796"/>
    </source>
</evidence>
<sequence length="296" mass="31213">MADRASPPQPPIFNLNAYSPAEIKEAIEKVGVKKTNLPFLASLMLAVIAGGSIGLGALYYTIIVSDADLSFATARLMGGMAFSLGLVIVLVGGAELFTGNNLIVMAWASGDVSTKEMLRNWVVVYFGNLIGAVGLVVLVFLSHHLDMNGGRIGLSVLNTAAAKIQPDALTLFFKGVLCNLLVCLAVWLAYAGRSVTDKIVAAIFPVSAFIAAGFEHCVANMYFLPLAWLMTRTGNVPPDFDASVITMAGIVHNLVPVTLGNIVGGAGLVGAMYWIIYRTAFGKSGRSNAIQGKDQS</sequence>
<keyword evidence="4 6" id="KW-0472">Membrane</keyword>
<gene>
    <name evidence="7" type="ORF">SAMN05443248_9014</name>
</gene>
<dbReference type="Pfam" id="PF01226">
    <property type="entry name" value="Form_Nir_trans"/>
    <property type="match status" value="1"/>
</dbReference>
<feature type="transmembrane region" description="Helical" evidence="6">
    <location>
        <begin position="39"/>
        <end position="62"/>
    </location>
</feature>
<evidence type="ECO:0000256" key="4">
    <source>
        <dbReference type="ARBA" id="ARBA00023136"/>
    </source>
</evidence>
<dbReference type="InterPro" id="IPR000292">
    <property type="entry name" value="For/NO2_transpt"/>
</dbReference>
<accession>A0A1M5YZ56</accession>
<evidence type="ECO:0000313" key="7">
    <source>
        <dbReference type="EMBL" id="SHI17327.1"/>
    </source>
</evidence>
<evidence type="ECO:0000256" key="6">
    <source>
        <dbReference type="SAM" id="Phobius"/>
    </source>
</evidence>
<feature type="transmembrane region" description="Helical" evidence="6">
    <location>
        <begin position="82"/>
        <end position="108"/>
    </location>
</feature>
<protein>
    <submittedName>
        <fullName evidence="7">Formate/nitrite transporter</fullName>
    </submittedName>
</protein>
<dbReference type="InterPro" id="IPR024002">
    <property type="entry name" value="For/NO2_transpt_CS"/>
</dbReference>
<name>A0A1M5YZ56_9BRAD</name>
<dbReference type="PROSITE" id="PS01006">
    <property type="entry name" value="FORMATE_NITRITE_TP_2"/>
    <property type="match status" value="1"/>
</dbReference>
<evidence type="ECO:0000256" key="1">
    <source>
        <dbReference type="ARBA" id="ARBA00004141"/>
    </source>
</evidence>
<feature type="transmembrane region" description="Helical" evidence="6">
    <location>
        <begin position="120"/>
        <end position="141"/>
    </location>
</feature>
<reference evidence="7 8" key="1">
    <citation type="submission" date="2016-11" db="EMBL/GenBank/DDBJ databases">
        <authorList>
            <person name="Jaros S."/>
            <person name="Januszkiewicz K."/>
            <person name="Wedrychowicz H."/>
        </authorList>
    </citation>
    <scope>NUCLEOTIDE SEQUENCE [LARGE SCALE GENOMIC DNA]</scope>
    <source>
        <strain evidence="7 8">GAS138</strain>
    </source>
</reference>
<evidence type="ECO:0000256" key="3">
    <source>
        <dbReference type="ARBA" id="ARBA00022989"/>
    </source>
</evidence>
<comment type="similarity">
    <text evidence="5">Belongs to the FNT transporter (TC 1.A.16) family.</text>
</comment>
<proteinExistence type="inferred from homology"/>
<dbReference type="GO" id="GO:0015499">
    <property type="term" value="F:formate transmembrane transporter activity"/>
    <property type="evidence" value="ECO:0007669"/>
    <property type="project" value="TreeGrafter"/>
</dbReference>
<dbReference type="EMBL" id="LT670817">
    <property type="protein sequence ID" value="SHI17327.1"/>
    <property type="molecule type" value="Genomic_DNA"/>
</dbReference>
<dbReference type="OrthoDB" id="9786493at2"/>
<evidence type="ECO:0000256" key="2">
    <source>
        <dbReference type="ARBA" id="ARBA00022692"/>
    </source>
</evidence>
<comment type="subcellular location">
    <subcellularLocation>
        <location evidence="1">Membrane</location>
        <topology evidence="1">Multi-pass membrane protein</topology>
    </subcellularLocation>
</comment>
<organism evidence="7 8">
    <name type="scientific">Bradyrhizobium erythrophlei</name>
    <dbReference type="NCBI Taxonomy" id="1437360"/>
    <lineage>
        <taxon>Bacteria</taxon>
        <taxon>Pseudomonadati</taxon>
        <taxon>Pseudomonadota</taxon>
        <taxon>Alphaproteobacteria</taxon>
        <taxon>Hyphomicrobiales</taxon>
        <taxon>Nitrobacteraceae</taxon>
        <taxon>Bradyrhizobium</taxon>
    </lineage>
</organism>
<dbReference type="PROSITE" id="PS01005">
    <property type="entry name" value="FORMATE_NITRITE_TP_1"/>
    <property type="match status" value="1"/>
</dbReference>
<dbReference type="InterPro" id="IPR023271">
    <property type="entry name" value="Aquaporin-like"/>
</dbReference>
<keyword evidence="3 6" id="KW-1133">Transmembrane helix</keyword>